<dbReference type="RefSeq" id="WP_073043387.1">
    <property type="nucleotide sequence ID" value="NZ_FQUO01000008.1"/>
</dbReference>
<dbReference type="Pfam" id="PF01663">
    <property type="entry name" value="Phosphodiest"/>
    <property type="match status" value="1"/>
</dbReference>
<dbReference type="InterPro" id="IPR017850">
    <property type="entry name" value="Alkaline_phosphatase_core_sf"/>
</dbReference>
<proteinExistence type="predicted"/>
<gene>
    <name evidence="1" type="ORF">SAMN05444008_108133</name>
</gene>
<evidence type="ECO:0000313" key="1">
    <source>
        <dbReference type="EMBL" id="SHF47047.1"/>
    </source>
</evidence>
<organism evidence="1 2">
    <name type="scientific">Cnuella takakiae</name>
    <dbReference type="NCBI Taxonomy" id="1302690"/>
    <lineage>
        <taxon>Bacteria</taxon>
        <taxon>Pseudomonadati</taxon>
        <taxon>Bacteroidota</taxon>
        <taxon>Chitinophagia</taxon>
        <taxon>Chitinophagales</taxon>
        <taxon>Chitinophagaceae</taxon>
        <taxon>Cnuella</taxon>
    </lineage>
</organism>
<dbReference type="SUPFAM" id="SSF53649">
    <property type="entry name" value="Alkaline phosphatase-like"/>
    <property type="match status" value="1"/>
</dbReference>
<dbReference type="OrthoDB" id="9791578at2"/>
<protein>
    <submittedName>
        <fullName evidence="1">Type I phosphodiesterase / nucleotide pyrophosphatase</fullName>
    </submittedName>
</protein>
<dbReference type="Proteomes" id="UP000184368">
    <property type="component" value="Unassembled WGS sequence"/>
</dbReference>
<dbReference type="AlphaFoldDB" id="A0A1M5BXJ4"/>
<accession>A0A1M5BXJ4</accession>
<sequence>MKQFFILFAGLLCLHGANAQKNKIENVIVVTLDGMRWQEVFNGVDSALMNSKAYTRDGEGMKTKFWDAAPEVRRQKLLPFLWQTIAANGQLHGNRAYGNQVDVANKYRFSYPGYNELFTGYPDTAVNSNDKVWNKNVNVLEFINSQPGFKGKVAAFATWDVFLYILNRQRSGLYVNADFDSFPATNPELRLLNDLQKLTTRPIDVRPDIFTYMAAREYLKVSKPRVLYLAFDETDDYAHGGQYDQYIKSAHAQDAMVADLWQTIQAMPQYKDKTALIIATDHGRGDKDKKQWRDHGEGVPEASAIWIAAMGPGLPALGEVKTPAQLYQAQVAATIASLLGIQFKVAHPVMPALQPVAGK</sequence>
<dbReference type="STRING" id="1302690.BUE76_17930"/>
<evidence type="ECO:0000313" key="2">
    <source>
        <dbReference type="Proteomes" id="UP000184368"/>
    </source>
</evidence>
<dbReference type="Gene3D" id="3.40.720.10">
    <property type="entry name" value="Alkaline Phosphatase, subunit A"/>
    <property type="match status" value="1"/>
</dbReference>
<dbReference type="EMBL" id="FQUO01000008">
    <property type="protein sequence ID" value="SHF47047.1"/>
    <property type="molecule type" value="Genomic_DNA"/>
</dbReference>
<dbReference type="InterPro" id="IPR002591">
    <property type="entry name" value="Phosphodiest/P_Trfase"/>
</dbReference>
<reference evidence="1 2" key="1">
    <citation type="submission" date="2016-11" db="EMBL/GenBank/DDBJ databases">
        <authorList>
            <person name="Jaros S."/>
            <person name="Januszkiewicz K."/>
            <person name="Wedrychowicz H."/>
        </authorList>
    </citation>
    <scope>NUCLEOTIDE SEQUENCE [LARGE SCALE GENOMIC DNA]</scope>
    <source>
        <strain evidence="1 2">DSM 26897</strain>
    </source>
</reference>
<keyword evidence="2" id="KW-1185">Reference proteome</keyword>
<name>A0A1M5BXJ4_9BACT</name>